<dbReference type="Proteomes" id="UP000325313">
    <property type="component" value="Unassembled WGS sequence"/>
</dbReference>
<feature type="compositionally biased region" description="Polar residues" evidence="1">
    <location>
        <begin position="61"/>
        <end position="71"/>
    </location>
</feature>
<feature type="compositionally biased region" description="Low complexity" evidence="1">
    <location>
        <begin position="27"/>
        <end position="42"/>
    </location>
</feature>
<feature type="region of interest" description="Disordered" evidence="1">
    <location>
        <begin position="170"/>
        <end position="263"/>
    </location>
</feature>
<protein>
    <submittedName>
        <fullName evidence="2">Uncharacterized protein</fullName>
    </submittedName>
</protein>
<feature type="compositionally biased region" description="Polar residues" evidence="1">
    <location>
        <begin position="227"/>
        <end position="250"/>
    </location>
</feature>
<feature type="compositionally biased region" description="Polar residues" evidence="1">
    <location>
        <begin position="178"/>
        <end position="187"/>
    </location>
</feature>
<feature type="compositionally biased region" description="Acidic residues" evidence="1">
    <location>
        <begin position="653"/>
        <end position="703"/>
    </location>
</feature>
<name>A0A5B0R5V0_PUCGR</name>
<feature type="region of interest" description="Disordered" evidence="1">
    <location>
        <begin position="1"/>
        <end position="135"/>
    </location>
</feature>
<evidence type="ECO:0000256" key="1">
    <source>
        <dbReference type="SAM" id="MobiDB-lite"/>
    </source>
</evidence>
<feature type="region of interest" description="Disordered" evidence="1">
    <location>
        <begin position="379"/>
        <end position="406"/>
    </location>
</feature>
<evidence type="ECO:0000313" key="3">
    <source>
        <dbReference type="Proteomes" id="UP000325313"/>
    </source>
</evidence>
<sequence length="703" mass="77487">MQSSQHVGAPGSMAIDPSLYADGYSDGPQGPQPFYQGPGPQQASLGYGPMRHELLDPQYHPPNQLSTQHRPTQGYLPGSQPALRDQPTERYAPGSQLAPHNQLNERYAPGDQLQHNTQHSSSRNNPASQPIHNQQQQTPFLANLRGRTHQSLQSTPHTGLRIPLRNMGSAASHINDAPPTNINNTQQSCSSTGGAGGVGSATSLNQSNSNEVDSDPSRDDFRIHEPSSLSNPTNLHSTSPIDPDPDSNSGAGPISTAAAKKQLTPDDVMEEFKKKTLSELRDLQRTHIPYKILDLATKIAAQNLYFEYQTKQHLLSLKHCRPFKAITKYLGQRRTRQKKSKWHSFMKTDPLAQEALHNTNNNIGQRNKEAAKIYNQLNPITSAGPSGSANPQVAFDPNADPNADERDRFGKIFKSDKALQQEVKGWAEGVQLKLKELSDSFGVEGFLVLAGQDHRKPMFFQGGSFIGDEYLRALIADNNPMRKFALWTAGSKGTSKKRKASSAVPTADNGAVEPSHKKTKHAVAAFENRDVCQGTLAANQKYISEELGKMMKVAKSTSQLGGKRSCWPGTDTVLQLARINHKLVVCDNPVGLSLEHLINVPVKTMLINHTWLVLRGLKNNWIQLVEHQFDVLPKSSVIKRNTTKTAPKAPVADQEEESEEETDDSNEDDFDDDDSDDDDSNDDDNDDDDDDNDDDDDDDDNEN</sequence>
<proteinExistence type="predicted"/>
<dbReference type="EMBL" id="VDEP01000239">
    <property type="protein sequence ID" value="KAA1121091.1"/>
    <property type="molecule type" value="Genomic_DNA"/>
</dbReference>
<feature type="compositionally biased region" description="Polar residues" evidence="1">
    <location>
        <begin position="113"/>
        <end position="135"/>
    </location>
</feature>
<comment type="caution">
    <text evidence="2">The sequence shown here is derived from an EMBL/GenBank/DDBJ whole genome shotgun (WGS) entry which is preliminary data.</text>
</comment>
<feature type="region of interest" description="Disordered" evidence="1">
    <location>
        <begin position="495"/>
        <end position="516"/>
    </location>
</feature>
<dbReference type="AlphaFoldDB" id="A0A5B0R5V0"/>
<gene>
    <name evidence="2" type="ORF">PGTUg99_011260</name>
</gene>
<feature type="compositionally biased region" description="Basic and acidic residues" evidence="1">
    <location>
        <begin position="215"/>
        <end position="225"/>
    </location>
</feature>
<accession>A0A5B0R5V0</accession>
<reference evidence="2 3" key="1">
    <citation type="submission" date="2019-05" db="EMBL/GenBank/DDBJ databases">
        <title>Emergence of the Ug99 lineage of the wheat stem rust pathogen through somatic hybridization.</title>
        <authorList>
            <person name="Li F."/>
            <person name="Upadhyaya N.M."/>
            <person name="Sperschneider J."/>
            <person name="Matny O."/>
            <person name="Nguyen-Phuc H."/>
            <person name="Mago R."/>
            <person name="Raley C."/>
            <person name="Miller M.E."/>
            <person name="Silverstein K.A.T."/>
            <person name="Henningsen E."/>
            <person name="Hirsch C.D."/>
            <person name="Visser B."/>
            <person name="Pretorius Z.A."/>
            <person name="Steffenson B.J."/>
            <person name="Schwessinger B."/>
            <person name="Dodds P.N."/>
            <person name="Figueroa M."/>
        </authorList>
    </citation>
    <scope>NUCLEOTIDE SEQUENCE [LARGE SCALE GENOMIC DNA]</scope>
    <source>
        <strain evidence="2 3">Ug99</strain>
    </source>
</reference>
<feature type="region of interest" description="Disordered" evidence="1">
    <location>
        <begin position="642"/>
        <end position="703"/>
    </location>
</feature>
<evidence type="ECO:0000313" key="2">
    <source>
        <dbReference type="EMBL" id="KAA1121091.1"/>
    </source>
</evidence>
<feature type="compositionally biased region" description="Polar residues" evidence="1">
    <location>
        <begin position="379"/>
        <end position="391"/>
    </location>
</feature>
<organism evidence="2 3">
    <name type="scientific">Puccinia graminis f. sp. tritici</name>
    <dbReference type="NCBI Taxonomy" id="56615"/>
    <lineage>
        <taxon>Eukaryota</taxon>
        <taxon>Fungi</taxon>
        <taxon>Dikarya</taxon>
        <taxon>Basidiomycota</taxon>
        <taxon>Pucciniomycotina</taxon>
        <taxon>Pucciniomycetes</taxon>
        <taxon>Pucciniales</taxon>
        <taxon>Pucciniaceae</taxon>
        <taxon>Puccinia</taxon>
    </lineage>
</organism>